<dbReference type="PROSITE" id="PS50240">
    <property type="entry name" value="TRYPSIN_DOM"/>
    <property type="match status" value="1"/>
</dbReference>
<dbReference type="PANTHER" id="PTHR24258">
    <property type="entry name" value="SERINE PROTEASE-RELATED"/>
    <property type="match status" value="1"/>
</dbReference>
<dbReference type="SMART" id="SM00020">
    <property type="entry name" value="Tryp_SPc"/>
    <property type="match status" value="1"/>
</dbReference>
<dbReference type="SUPFAM" id="SSF50494">
    <property type="entry name" value="Trypsin-like serine proteases"/>
    <property type="match status" value="1"/>
</dbReference>
<feature type="domain" description="Peptidase S1" evidence="5">
    <location>
        <begin position="179"/>
        <end position="425"/>
    </location>
</feature>
<dbReference type="GO" id="GO:0004252">
    <property type="term" value="F:serine-type endopeptidase activity"/>
    <property type="evidence" value="ECO:0007669"/>
    <property type="project" value="InterPro"/>
</dbReference>
<reference evidence="6" key="1">
    <citation type="submission" date="2015-11" db="EMBL/GenBank/DDBJ databases">
        <title>De novo transcriptome assembly of four potential Pierce s Disease insect vectors from Arizona vineyards.</title>
        <authorList>
            <person name="Tassone E.E."/>
        </authorList>
    </citation>
    <scope>NUCLEOTIDE SEQUENCE</scope>
</reference>
<dbReference type="Pfam" id="PF00089">
    <property type="entry name" value="Trypsin"/>
    <property type="match status" value="1"/>
</dbReference>
<evidence type="ECO:0000256" key="4">
    <source>
        <dbReference type="ARBA" id="ARBA00024195"/>
    </source>
</evidence>
<dbReference type="GO" id="GO:0006508">
    <property type="term" value="P:proteolysis"/>
    <property type="evidence" value="ECO:0007669"/>
    <property type="project" value="InterPro"/>
</dbReference>
<name>A0A1B6FGN4_9HEMI</name>
<dbReference type="CDD" id="cd00190">
    <property type="entry name" value="Tryp_SPc"/>
    <property type="match status" value="1"/>
</dbReference>
<gene>
    <name evidence="6" type="ORF">g.15875</name>
</gene>
<evidence type="ECO:0000256" key="2">
    <source>
        <dbReference type="ARBA" id="ARBA00023157"/>
    </source>
</evidence>
<dbReference type="InterPro" id="IPR001314">
    <property type="entry name" value="Peptidase_S1A"/>
</dbReference>
<keyword evidence="2" id="KW-1015">Disulfide bond</keyword>
<dbReference type="PANTHER" id="PTHR24258:SF136">
    <property type="entry name" value="GH06673P-RELATED"/>
    <property type="match status" value="1"/>
</dbReference>
<dbReference type="InterPro" id="IPR018114">
    <property type="entry name" value="TRYPSIN_HIS"/>
</dbReference>
<evidence type="ECO:0000313" key="6">
    <source>
        <dbReference type="EMBL" id="JAS49356.1"/>
    </source>
</evidence>
<protein>
    <recommendedName>
        <fullName evidence="5">Peptidase S1 domain-containing protein</fullName>
    </recommendedName>
</protein>
<dbReference type="Gene3D" id="2.40.10.10">
    <property type="entry name" value="Trypsin-like serine proteases"/>
    <property type="match status" value="2"/>
</dbReference>
<proteinExistence type="inferred from homology"/>
<dbReference type="PROSITE" id="PS00134">
    <property type="entry name" value="TRYPSIN_HIS"/>
    <property type="match status" value="1"/>
</dbReference>
<keyword evidence="1" id="KW-0732">Signal</keyword>
<dbReference type="EMBL" id="GECZ01020413">
    <property type="protein sequence ID" value="JAS49356.1"/>
    <property type="molecule type" value="Transcribed_RNA"/>
</dbReference>
<evidence type="ECO:0000256" key="1">
    <source>
        <dbReference type="ARBA" id="ARBA00022729"/>
    </source>
</evidence>
<sequence length="432" mass="47838">TATAAAALTTATFNINMQSTAVAVWTTLWAVSFIQAWDFPTDLYLDEDDVCRGDGDLEWRCRKAHECEALSELIRSGDLTTCSLANRRNPLVCCPPPTSDRITQSISQQKCEEYKEAMCYQTFDYIEPNQRLAGRPPSTLLESALPVTTTAEGLEDWLKEAGEETQDQGTTMTPPRVSVYGGEAAWAGEHPHMALVGFGPEVRISWLCGGSLISERFVLSAAHCAEPEGLGKARWVLLGAIDIRDKNGPDSAMRQQFQIVEHYVHKDYKSPLVYNDIVLFRLDRDVKFTWFVAPACLYQGLAEPKGKAVITGWGRNESTGPTMPVLQKAILSFLPSETCKDRVGVNKEMFPEGIHPPSQFCAWERRKDTCRADSGGPLVKAEKDSCLAQQVGITSFGPLRCGETKTPGTYVRVAYFLPWIESIVWPSTGQVL</sequence>
<dbReference type="InterPro" id="IPR009003">
    <property type="entry name" value="Peptidase_S1_PA"/>
</dbReference>
<dbReference type="PRINTS" id="PR00722">
    <property type="entry name" value="CHYMOTRYPSIN"/>
</dbReference>
<dbReference type="AlphaFoldDB" id="A0A1B6FGN4"/>
<dbReference type="InterPro" id="IPR001254">
    <property type="entry name" value="Trypsin_dom"/>
</dbReference>
<dbReference type="FunFam" id="2.40.10.10:FF:000028">
    <property type="entry name" value="Serine protease easter"/>
    <property type="match status" value="1"/>
</dbReference>
<accession>A0A1B6FGN4</accession>
<dbReference type="InterPro" id="IPR043504">
    <property type="entry name" value="Peptidase_S1_PA_chymotrypsin"/>
</dbReference>
<evidence type="ECO:0000259" key="5">
    <source>
        <dbReference type="PROSITE" id="PS50240"/>
    </source>
</evidence>
<keyword evidence="3" id="KW-0325">Glycoprotein</keyword>
<evidence type="ECO:0000256" key="3">
    <source>
        <dbReference type="ARBA" id="ARBA00023180"/>
    </source>
</evidence>
<organism evidence="6">
    <name type="scientific">Cuerna arida</name>
    <dbReference type="NCBI Taxonomy" id="1464854"/>
    <lineage>
        <taxon>Eukaryota</taxon>
        <taxon>Metazoa</taxon>
        <taxon>Ecdysozoa</taxon>
        <taxon>Arthropoda</taxon>
        <taxon>Hexapoda</taxon>
        <taxon>Insecta</taxon>
        <taxon>Pterygota</taxon>
        <taxon>Neoptera</taxon>
        <taxon>Paraneoptera</taxon>
        <taxon>Hemiptera</taxon>
        <taxon>Auchenorrhyncha</taxon>
        <taxon>Membracoidea</taxon>
        <taxon>Cicadellidae</taxon>
        <taxon>Cicadellinae</taxon>
        <taxon>Proconiini</taxon>
        <taxon>Cuerna</taxon>
    </lineage>
</organism>
<comment type="similarity">
    <text evidence="4">Belongs to the peptidase S1 family. CLIP subfamily.</text>
</comment>
<feature type="non-terminal residue" evidence="6">
    <location>
        <position position="1"/>
    </location>
</feature>